<evidence type="ECO:0000256" key="5">
    <source>
        <dbReference type="SAM" id="Coils"/>
    </source>
</evidence>
<dbReference type="InterPro" id="IPR006118">
    <property type="entry name" value="Recombinase_CS"/>
</dbReference>
<dbReference type="RefSeq" id="WP_267533042.1">
    <property type="nucleotide sequence ID" value="NZ_JAPNKA010000001.1"/>
</dbReference>
<feature type="active site" description="O-(5'-phospho-DNA)-serine intermediate" evidence="4">
    <location>
        <position position="13"/>
    </location>
</feature>
<dbReference type="SUPFAM" id="SSF53041">
    <property type="entry name" value="Resolvase-like"/>
    <property type="match status" value="1"/>
</dbReference>
<evidence type="ECO:0000313" key="8">
    <source>
        <dbReference type="EMBL" id="MCY1074060.1"/>
    </source>
</evidence>
<evidence type="ECO:0000256" key="3">
    <source>
        <dbReference type="ARBA" id="ARBA00023172"/>
    </source>
</evidence>
<organism evidence="8 9">
    <name type="scientific">Archangium lansingense</name>
    <dbReference type="NCBI Taxonomy" id="2995310"/>
    <lineage>
        <taxon>Bacteria</taxon>
        <taxon>Pseudomonadati</taxon>
        <taxon>Myxococcota</taxon>
        <taxon>Myxococcia</taxon>
        <taxon>Myxococcales</taxon>
        <taxon>Cystobacterineae</taxon>
        <taxon>Archangiaceae</taxon>
        <taxon>Archangium</taxon>
    </lineage>
</organism>
<feature type="domain" description="Resolvase/invertase-type recombinase catalytic" evidence="6">
    <location>
        <begin position="5"/>
        <end position="152"/>
    </location>
</feature>
<sequence length="585" mass="66100">MMAERAALYARVSTARQEQEQTVASQIAALHKAAAELGLQVPPQHCYVDEGFSGTRLDRPAFDAMRDAAADGLLDVLLVFAPDRLARNYVHQQVVLEELAARGVRVHFVERPIGEKAEDKLLVQMQGVIAEYERAKIIERTRRGRLHKVRTGQTPPFSRPPYGYRLVTSPDGRQKTVVLHEEEAARVRDMYRWVLEEGLSARAVARRLTAQGVRPRRAARWTGASVRHLLVNPAFTGTAVYNRLMAAVPTHPRKAAALRKVAKSSYLLRPREQWQTWPIPPLVDEATQAAVKLQLARNKVLSSRNVRYSYLLRMLVVCGQCGLRMSCFRRAQSNGRGDYHYYGCSRGPEDSGRAARCKAQYLRAEALDATVWSAVCQWLREPRILVEEVASWQERREGEEASARERARLESTCRNLERQVERLVDAYQQGALRVDELKVRRAQLEAALEAARARAKELQAQHADEERLGERKAQLEAFAAAVREGLDSLDFEGRQRLVRLLIERVVVTGEHVTIEHAVPLSGRFCRLRKNDAGRLHLCGGRGRRRVLAWLTHGPVVRGILRHLNLPEVPPPLAPARGPPQAAFWQ</sequence>
<dbReference type="EMBL" id="JAPNKA010000001">
    <property type="protein sequence ID" value="MCY1074060.1"/>
    <property type="molecule type" value="Genomic_DNA"/>
</dbReference>
<feature type="coiled-coil region" evidence="5">
    <location>
        <begin position="399"/>
        <end position="468"/>
    </location>
</feature>
<name>A0ABT3ZXD7_9BACT</name>
<dbReference type="Pfam" id="PF13408">
    <property type="entry name" value="Zn_ribbon_recom"/>
    <property type="match status" value="1"/>
</dbReference>
<keyword evidence="2" id="KW-0238">DNA-binding</keyword>
<accession>A0ABT3ZXD7</accession>
<keyword evidence="9" id="KW-1185">Reference proteome</keyword>
<evidence type="ECO:0000259" key="7">
    <source>
        <dbReference type="PROSITE" id="PS51737"/>
    </source>
</evidence>
<keyword evidence="1" id="KW-0229">DNA integration</keyword>
<dbReference type="PANTHER" id="PTHR30461:SF23">
    <property type="entry name" value="DNA RECOMBINASE-RELATED"/>
    <property type="match status" value="1"/>
</dbReference>
<dbReference type="InterPro" id="IPR050639">
    <property type="entry name" value="SSR_resolvase"/>
</dbReference>
<evidence type="ECO:0000256" key="4">
    <source>
        <dbReference type="PROSITE-ProRule" id="PRU10137"/>
    </source>
</evidence>
<evidence type="ECO:0000259" key="6">
    <source>
        <dbReference type="PROSITE" id="PS51736"/>
    </source>
</evidence>
<gene>
    <name evidence="8" type="ORF">OV287_06140</name>
</gene>
<evidence type="ECO:0000256" key="2">
    <source>
        <dbReference type="ARBA" id="ARBA00023125"/>
    </source>
</evidence>
<dbReference type="InterPro" id="IPR011109">
    <property type="entry name" value="DNA_bind_recombinase_dom"/>
</dbReference>
<dbReference type="PROSITE" id="PS00397">
    <property type="entry name" value="RECOMBINASES_1"/>
    <property type="match status" value="1"/>
</dbReference>
<dbReference type="InterPro" id="IPR025827">
    <property type="entry name" value="Zn_ribbon_recom_dom"/>
</dbReference>
<reference evidence="8 9" key="1">
    <citation type="submission" date="2022-11" db="EMBL/GenBank/DDBJ databases">
        <title>Minimal conservation of predation-associated metabolite biosynthetic gene clusters underscores biosynthetic potential of Myxococcota including descriptions for ten novel species: Archangium lansinium sp. nov., Myxococcus landrumus sp. nov., Nannocystis bai.</title>
        <authorList>
            <person name="Ahearne A."/>
            <person name="Stevens C."/>
            <person name="Phillips K."/>
        </authorList>
    </citation>
    <scope>NUCLEOTIDE SEQUENCE [LARGE SCALE GENOMIC DNA]</scope>
    <source>
        <strain evidence="8 9">MIWBW</strain>
    </source>
</reference>
<dbReference type="Pfam" id="PF07508">
    <property type="entry name" value="Recombinase"/>
    <property type="match status" value="1"/>
</dbReference>
<dbReference type="Gene3D" id="3.40.50.1390">
    <property type="entry name" value="Resolvase, N-terminal catalytic domain"/>
    <property type="match status" value="1"/>
</dbReference>
<dbReference type="PROSITE" id="PS51736">
    <property type="entry name" value="RECOMBINASES_3"/>
    <property type="match status" value="1"/>
</dbReference>
<evidence type="ECO:0000256" key="1">
    <source>
        <dbReference type="ARBA" id="ARBA00022908"/>
    </source>
</evidence>
<dbReference type="Gene3D" id="3.90.1750.20">
    <property type="entry name" value="Putative Large Serine Recombinase, Chain B, Domain 2"/>
    <property type="match status" value="1"/>
</dbReference>
<comment type="caution">
    <text evidence="8">The sequence shown here is derived from an EMBL/GenBank/DDBJ whole genome shotgun (WGS) entry which is preliminary data.</text>
</comment>
<protein>
    <submittedName>
        <fullName evidence="8">Recombinase family protein</fullName>
    </submittedName>
</protein>
<keyword evidence="3" id="KW-0233">DNA recombination</keyword>
<dbReference type="InterPro" id="IPR036162">
    <property type="entry name" value="Resolvase-like_N_sf"/>
</dbReference>
<proteinExistence type="predicted"/>
<dbReference type="InterPro" id="IPR038109">
    <property type="entry name" value="DNA_bind_recomb_sf"/>
</dbReference>
<dbReference type="PANTHER" id="PTHR30461">
    <property type="entry name" value="DNA-INVERTASE FROM LAMBDOID PROPHAGE"/>
    <property type="match status" value="1"/>
</dbReference>
<dbReference type="PROSITE" id="PS51737">
    <property type="entry name" value="RECOMBINASE_DNA_BIND"/>
    <property type="match status" value="1"/>
</dbReference>
<dbReference type="InterPro" id="IPR006119">
    <property type="entry name" value="Resolv_N"/>
</dbReference>
<feature type="domain" description="Recombinase" evidence="7">
    <location>
        <begin position="161"/>
        <end position="298"/>
    </location>
</feature>
<evidence type="ECO:0000313" key="9">
    <source>
        <dbReference type="Proteomes" id="UP001207654"/>
    </source>
</evidence>
<dbReference type="CDD" id="cd00338">
    <property type="entry name" value="Ser_Recombinase"/>
    <property type="match status" value="1"/>
</dbReference>
<keyword evidence="5" id="KW-0175">Coiled coil</keyword>
<dbReference type="Pfam" id="PF00239">
    <property type="entry name" value="Resolvase"/>
    <property type="match status" value="1"/>
</dbReference>
<dbReference type="SMART" id="SM00857">
    <property type="entry name" value="Resolvase"/>
    <property type="match status" value="1"/>
</dbReference>
<dbReference type="Proteomes" id="UP001207654">
    <property type="component" value="Unassembled WGS sequence"/>
</dbReference>